<dbReference type="SUPFAM" id="SSF55103">
    <property type="entry name" value="FAD-linked oxidases, C-terminal domain"/>
    <property type="match status" value="1"/>
</dbReference>
<keyword evidence="6" id="KW-1185">Reference proteome</keyword>
<organism evidence="5 6">
    <name type="scientific">Naasia lichenicola</name>
    <dbReference type="NCBI Taxonomy" id="2565933"/>
    <lineage>
        <taxon>Bacteria</taxon>
        <taxon>Bacillati</taxon>
        <taxon>Actinomycetota</taxon>
        <taxon>Actinomycetes</taxon>
        <taxon>Micrococcales</taxon>
        <taxon>Microbacteriaceae</taxon>
        <taxon>Naasia</taxon>
    </lineage>
</organism>
<dbReference type="PROSITE" id="PS51387">
    <property type="entry name" value="FAD_PCMH"/>
    <property type="match status" value="1"/>
</dbReference>
<dbReference type="InterPro" id="IPR016164">
    <property type="entry name" value="FAD-linked_Oxase-like_C"/>
</dbReference>
<evidence type="ECO:0000259" key="4">
    <source>
        <dbReference type="PROSITE" id="PS51387"/>
    </source>
</evidence>
<dbReference type="Pfam" id="PF01565">
    <property type="entry name" value="FAD_binding_4"/>
    <property type="match status" value="1"/>
</dbReference>
<dbReference type="InterPro" id="IPR036318">
    <property type="entry name" value="FAD-bd_PCMH-like_sf"/>
</dbReference>
<evidence type="ECO:0000313" key="6">
    <source>
        <dbReference type="Proteomes" id="UP000309133"/>
    </source>
</evidence>
<accession>A0A4S4FGE4</accession>
<dbReference type="Gene3D" id="3.30.43.10">
    <property type="entry name" value="Uridine Diphospho-n-acetylenolpyruvylglucosamine Reductase, domain 2"/>
    <property type="match status" value="1"/>
</dbReference>
<dbReference type="PANTHER" id="PTHR43762">
    <property type="entry name" value="L-GULONOLACTONE OXIDASE"/>
    <property type="match status" value="1"/>
</dbReference>
<dbReference type="NCBIfam" id="TIGR01679">
    <property type="entry name" value="bact_FAD_ox"/>
    <property type="match status" value="1"/>
</dbReference>
<dbReference type="InterPro" id="IPR006094">
    <property type="entry name" value="Oxid_FAD_bind_N"/>
</dbReference>
<dbReference type="EMBL" id="SSSM01000006">
    <property type="protein sequence ID" value="THG28774.1"/>
    <property type="molecule type" value="Genomic_DNA"/>
</dbReference>
<protein>
    <submittedName>
        <fullName evidence="5">FAD-binding protein</fullName>
    </submittedName>
</protein>
<evidence type="ECO:0000313" key="5">
    <source>
        <dbReference type="EMBL" id="THG28774.1"/>
    </source>
</evidence>
<proteinExistence type="predicted"/>
<keyword evidence="2" id="KW-0274">FAD</keyword>
<dbReference type="Gene3D" id="3.30.70.2520">
    <property type="match status" value="1"/>
</dbReference>
<dbReference type="GO" id="GO:0003885">
    <property type="term" value="F:D-arabinono-1,4-lactone oxidase activity"/>
    <property type="evidence" value="ECO:0007669"/>
    <property type="project" value="InterPro"/>
</dbReference>
<sequence length="441" mass="48009">MASPRTTSGVRWRNWGRNQSVVPQAVARPITVDAVQEIVRDAAARGQRVKAVGAGHSFTDIAVAPGIQLQLDGLDGLLGVDRATGEATFAGGTRLFQIPALLAPHGLAMQNLGDIDRQSISGAISTGTHGSGTRFGGISTQVSAVLLVIGDGSLLRVSQQENPELLPAVALGLGALGIIVEVTLRCVPALVLRADERPEPLDELLESIVERAGLVDHLDAYWFPHTSAALVKTNTRLEPGAIPEPPSRLRSFVDDELLSNEVFRAVCALGTVAPGLIPGMNRLANAAVAQRTYSDWSHRVFVASRTVRFVEQEYAVPAESLPEVVRQIRAFIDRRDLRISFPVELRFTAADELMLSTASGRATGYVAVHRYYRDDHREYFAGVEDICRAVGGRPHWGKLHTQTAQSLRRLYPRFDEFTAARDRLDPSRTFANGYLDRVLGD</sequence>
<dbReference type="Proteomes" id="UP000309133">
    <property type="component" value="Unassembled WGS sequence"/>
</dbReference>
<dbReference type="RefSeq" id="WP_136428775.1">
    <property type="nucleotide sequence ID" value="NZ_SSSM01000006.1"/>
</dbReference>
<dbReference type="OrthoDB" id="9800184at2"/>
<keyword evidence="3" id="KW-0560">Oxidoreductase</keyword>
<keyword evidence="1" id="KW-0285">Flavoprotein</keyword>
<evidence type="ECO:0000256" key="1">
    <source>
        <dbReference type="ARBA" id="ARBA00022630"/>
    </source>
</evidence>
<dbReference type="AlphaFoldDB" id="A0A4S4FGE4"/>
<evidence type="ECO:0000256" key="3">
    <source>
        <dbReference type="ARBA" id="ARBA00023002"/>
    </source>
</evidence>
<dbReference type="InterPro" id="IPR016171">
    <property type="entry name" value="Vanillyl_alc_oxidase_C-sub2"/>
</dbReference>
<dbReference type="InterPro" id="IPR016169">
    <property type="entry name" value="FAD-bd_PCMH_sub2"/>
</dbReference>
<dbReference type="InterPro" id="IPR016166">
    <property type="entry name" value="FAD-bd_PCMH"/>
</dbReference>
<feature type="domain" description="FAD-binding PCMH-type" evidence="4">
    <location>
        <begin position="19"/>
        <end position="189"/>
    </location>
</feature>
<dbReference type="GO" id="GO:0071949">
    <property type="term" value="F:FAD binding"/>
    <property type="evidence" value="ECO:0007669"/>
    <property type="project" value="InterPro"/>
</dbReference>
<dbReference type="GO" id="GO:0016020">
    <property type="term" value="C:membrane"/>
    <property type="evidence" value="ECO:0007669"/>
    <property type="project" value="InterPro"/>
</dbReference>
<dbReference type="Gene3D" id="3.30.465.10">
    <property type="match status" value="1"/>
</dbReference>
<dbReference type="PIRSF" id="PIRSF000136">
    <property type="entry name" value="LGO_GLO"/>
    <property type="match status" value="1"/>
</dbReference>
<dbReference type="InterPro" id="IPR010031">
    <property type="entry name" value="FAD_lactone_oxidase-like"/>
</dbReference>
<dbReference type="Pfam" id="PF04030">
    <property type="entry name" value="ALO"/>
    <property type="match status" value="1"/>
</dbReference>
<evidence type="ECO:0000256" key="2">
    <source>
        <dbReference type="ARBA" id="ARBA00022827"/>
    </source>
</evidence>
<dbReference type="Gene3D" id="1.10.45.10">
    <property type="entry name" value="Vanillyl-alcohol Oxidase, Chain A, domain 4"/>
    <property type="match status" value="1"/>
</dbReference>
<name>A0A4S4FGE4_9MICO</name>
<reference evidence="5 6" key="1">
    <citation type="submission" date="2019-04" db="EMBL/GenBank/DDBJ databases">
        <authorList>
            <person name="Jiang L."/>
        </authorList>
    </citation>
    <scope>NUCLEOTIDE SEQUENCE [LARGE SCALE GENOMIC DNA]</scope>
    <source>
        <strain evidence="5 6">YIM 131853</strain>
    </source>
</reference>
<dbReference type="PANTHER" id="PTHR43762:SF1">
    <property type="entry name" value="D-ARABINONO-1,4-LACTONE OXIDASE"/>
    <property type="match status" value="1"/>
</dbReference>
<dbReference type="InterPro" id="IPR016167">
    <property type="entry name" value="FAD-bd_PCMH_sub1"/>
</dbReference>
<dbReference type="InterPro" id="IPR007173">
    <property type="entry name" value="ALO_C"/>
</dbReference>
<gene>
    <name evidence="5" type="ORF">E6C64_16395</name>
</gene>
<comment type="caution">
    <text evidence="5">The sequence shown here is derived from an EMBL/GenBank/DDBJ whole genome shotgun (WGS) entry which is preliminary data.</text>
</comment>
<dbReference type="SUPFAM" id="SSF56176">
    <property type="entry name" value="FAD-binding/transporter-associated domain-like"/>
    <property type="match status" value="1"/>
</dbReference>